<evidence type="ECO:0000313" key="8">
    <source>
        <dbReference type="Proteomes" id="UP000274429"/>
    </source>
</evidence>
<dbReference type="WBParaSite" id="TTAC_0000447601-mRNA-1">
    <property type="protein sequence ID" value="TTAC_0000447601-mRNA-1"/>
    <property type="gene ID" value="TTAC_0000447601"/>
</dbReference>
<reference evidence="9" key="1">
    <citation type="submission" date="2017-02" db="UniProtKB">
        <authorList>
            <consortium name="WormBaseParasite"/>
        </authorList>
    </citation>
    <scope>IDENTIFICATION</scope>
</reference>
<dbReference type="SUPFAM" id="SSF74788">
    <property type="entry name" value="Cullin repeat-like"/>
    <property type="match status" value="1"/>
</dbReference>
<protein>
    <recommendedName>
        <fullName evidence="4 5">Exocyst complex component 7</fullName>
    </recommendedName>
    <alternativeName>
        <fullName evidence="5">Exocyst complex component Exo70</fullName>
    </alternativeName>
</protein>
<keyword evidence="2 5" id="KW-0813">Transport</keyword>
<organism evidence="9">
    <name type="scientific">Hydatigena taeniaeformis</name>
    <name type="common">Feline tapeworm</name>
    <name type="synonym">Taenia taeniaeformis</name>
    <dbReference type="NCBI Taxonomy" id="6205"/>
    <lineage>
        <taxon>Eukaryota</taxon>
        <taxon>Metazoa</taxon>
        <taxon>Spiralia</taxon>
        <taxon>Lophotrochozoa</taxon>
        <taxon>Platyhelminthes</taxon>
        <taxon>Cestoda</taxon>
        <taxon>Eucestoda</taxon>
        <taxon>Cyclophyllidea</taxon>
        <taxon>Taeniidae</taxon>
        <taxon>Hydatigera</taxon>
    </lineage>
</organism>
<evidence type="ECO:0000256" key="4">
    <source>
        <dbReference type="ARBA" id="ARBA00026169"/>
    </source>
</evidence>
<dbReference type="InterPro" id="IPR046364">
    <property type="entry name" value="Exo70_C"/>
</dbReference>
<keyword evidence="3 5" id="KW-0268">Exocytosis</keyword>
<feature type="domain" description="Exocyst complex subunit Exo70 C-terminal" evidence="6">
    <location>
        <begin position="6"/>
        <end position="169"/>
    </location>
</feature>
<dbReference type="Gene3D" id="1.20.1280.170">
    <property type="entry name" value="Exocyst complex component Exo70"/>
    <property type="match status" value="1"/>
</dbReference>
<dbReference type="Pfam" id="PF03081">
    <property type="entry name" value="Exo70_C"/>
    <property type="match status" value="1"/>
</dbReference>
<dbReference type="GO" id="GO:0015031">
    <property type="term" value="P:protein transport"/>
    <property type="evidence" value="ECO:0007669"/>
    <property type="project" value="UniProtKB-KW"/>
</dbReference>
<dbReference type="GO" id="GO:0000145">
    <property type="term" value="C:exocyst"/>
    <property type="evidence" value="ECO:0007669"/>
    <property type="project" value="InterPro"/>
</dbReference>
<comment type="function">
    <text evidence="5">Component of the exocyst complex involved in the docking of exocytic vesicles with fusion sites on the plasma membrane.</text>
</comment>
<dbReference type="Proteomes" id="UP000274429">
    <property type="component" value="Unassembled WGS sequence"/>
</dbReference>
<reference evidence="7 8" key="2">
    <citation type="submission" date="2018-11" db="EMBL/GenBank/DDBJ databases">
        <authorList>
            <consortium name="Pathogen Informatics"/>
        </authorList>
    </citation>
    <scope>NUCLEOTIDE SEQUENCE [LARGE SCALE GENOMIC DNA]</scope>
</reference>
<name>A0A0R3WUN6_HYDTA</name>
<evidence type="ECO:0000313" key="7">
    <source>
        <dbReference type="EMBL" id="VDM25007.1"/>
    </source>
</evidence>
<evidence type="ECO:0000256" key="3">
    <source>
        <dbReference type="ARBA" id="ARBA00022483"/>
    </source>
</evidence>
<evidence type="ECO:0000256" key="1">
    <source>
        <dbReference type="ARBA" id="ARBA00006756"/>
    </source>
</evidence>
<dbReference type="GO" id="GO:0005546">
    <property type="term" value="F:phosphatidylinositol-4,5-bisphosphate binding"/>
    <property type="evidence" value="ECO:0007669"/>
    <property type="project" value="InterPro"/>
</dbReference>
<sequence>MRRFIDLSPAFVETFKVVSSLSQPMTDLVNRFRTQIKATLDAFLQQLQPGTGSSQVPPDATVHELASNVLLFLEKLIDYEIMVGMALTWEEARVTPEATFPYLVTVNSKPKMARSAFGQYIFRIITSLVANIDKKSEVYSDDLSRIVFQMNNLRYILTDLKSLIADVLSLDRTGLQSILNEYDSSAVDKFTRILNESKQVYTRALSDAVCLTVPTKEGSNGTGGGGLRRFLVGGHFAKPRVSLLSNSCLNDEVMGSQASLTTLPSTKVCMRHVSRPASFFEY</sequence>
<dbReference type="PANTHER" id="PTHR12542">
    <property type="entry name" value="EXOCYST COMPLEX PROTEIN EXO70"/>
    <property type="match status" value="1"/>
</dbReference>
<evidence type="ECO:0000313" key="9">
    <source>
        <dbReference type="WBParaSite" id="TTAC_0000447601-mRNA-1"/>
    </source>
</evidence>
<dbReference type="PANTHER" id="PTHR12542:SF41">
    <property type="entry name" value="EXOCYST COMPLEX COMPONENT 7"/>
    <property type="match status" value="1"/>
</dbReference>
<keyword evidence="8" id="KW-1185">Reference proteome</keyword>
<dbReference type="InterPro" id="IPR004140">
    <property type="entry name" value="Exo70"/>
</dbReference>
<evidence type="ECO:0000256" key="2">
    <source>
        <dbReference type="ARBA" id="ARBA00022448"/>
    </source>
</evidence>
<proteinExistence type="inferred from homology"/>
<dbReference type="GO" id="GO:0006887">
    <property type="term" value="P:exocytosis"/>
    <property type="evidence" value="ECO:0007669"/>
    <property type="project" value="UniProtKB-KW"/>
</dbReference>
<evidence type="ECO:0000259" key="6">
    <source>
        <dbReference type="Pfam" id="PF03081"/>
    </source>
</evidence>
<comment type="similarity">
    <text evidence="1 5">Belongs to the EXO70 family.</text>
</comment>
<dbReference type="EMBL" id="UYWX01004502">
    <property type="protein sequence ID" value="VDM25007.1"/>
    <property type="molecule type" value="Genomic_DNA"/>
</dbReference>
<dbReference type="OrthoDB" id="1922221at2759"/>
<keyword evidence="5" id="KW-0653">Protein transport</keyword>
<dbReference type="AlphaFoldDB" id="A0A0R3WUN6"/>
<evidence type="ECO:0000256" key="5">
    <source>
        <dbReference type="RuleBase" id="RU365026"/>
    </source>
</evidence>
<gene>
    <name evidence="7" type="ORF">TTAC_LOCUS4462</name>
</gene>
<dbReference type="InterPro" id="IPR016159">
    <property type="entry name" value="Cullin_repeat-like_dom_sf"/>
</dbReference>
<accession>A0A0R3WUN6</accession>
<dbReference type="STRING" id="6205.A0A0R3WUN6"/>